<feature type="transmembrane region" description="Helical" evidence="1">
    <location>
        <begin position="12"/>
        <end position="30"/>
    </location>
</feature>
<evidence type="ECO:0000313" key="2">
    <source>
        <dbReference type="EMBL" id="QHS91415.1"/>
    </source>
</evidence>
<organism evidence="2">
    <name type="scientific">viral metagenome</name>
    <dbReference type="NCBI Taxonomy" id="1070528"/>
    <lineage>
        <taxon>unclassified sequences</taxon>
        <taxon>metagenomes</taxon>
        <taxon>organismal metagenomes</taxon>
    </lineage>
</organism>
<evidence type="ECO:0000256" key="1">
    <source>
        <dbReference type="SAM" id="Phobius"/>
    </source>
</evidence>
<keyword evidence="1" id="KW-1133">Transmembrane helix</keyword>
<evidence type="ECO:0008006" key="3">
    <source>
        <dbReference type="Google" id="ProtNLM"/>
    </source>
</evidence>
<dbReference type="EMBL" id="MN739160">
    <property type="protein sequence ID" value="QHS91415.1"/>
    <property type="molecule type" value="Genomic_DNA"/>
</dbReference>
<keyword evidence="1" id="KW-0812">Transmembrane</keyword>
<dbReference type="AlphaFoldDB" id="A0A6C0BGE5"/>
<proteinExistence type="predicted"/>
<reference evidence="2" key="1">
    <citation type="journal article" date="2020" name="Nature">
        <title>Giant virus diversity and host interactions through global metagenomics.</title>
        <authorList>
            <person name="Schulz F."/>
            <person name="Roux S."/>
            <person name="Paez-Espino D."/>
            <person name="Jungbluth S."/>
            <person name="Walsh D.A."/>
            <person name="Denef V.J."/>
            <person name="McMahon K.D."/>
            <person name="Konstantinidis K.T."/>
            <person name="Eloe-Fadrosh E.A."/>
            <person name="Kyrpides N.C."/>
            <person name="Woyke T."/>
        </authorList>
    </citation>
    <scope>NUCLEOTIDE SEQUENCE</scope>
    <source>
        <strain evidence="2">GVMAG-M-3300013004-44</strain>
    </source>
</reference>
<sequence length="280" mass="31150">MESNTNSSPVSRLVSVLLFFAGLLGIYYLYNYLFGPKTFNTFALLEKSQKADVDPVKPITITSDKMPTLYEGGEFTVSTWLYINNWSYRRGYNKSILRIGGSSFDSIRIYLGGFKPKLMVRFHTMDKGSPMTTTTGTDTAQTESLEVATLNATFNVQQMESGLLDAPASSGCDLPEVDLQRWVNITVSVNGKTVDVYLDGKLSRSCVLPNYFKVDSSYSGYLLWSGGFGGQIANTMMYDAALNPEVVYRNYIAGPDQITGFWQWFTSFFDTGVDVTVSPK</sequence>
<keyword evidence="1" id="KW-0472">Membrane</keyword>
<dbReference type="InterPro" id="IPR013320">
    <property type="entry name" value="ConA-like_dom_sf"/>
</dbReference>
<dbReference type="Gene3D" id="2.60.120.200">
    <property type="match status" value="1"/>
</dbReference>
<dbReference type="SUPFAM" id="SSF49899">
    <property type="entry name" value="Concanavalin A-like lectins/glucanases"/>
    <property type="match status" value="1"/>
</dbReference>
<name>A0A6C0BGE5_9ZZZZ</name>
<accession>A0A6C0BGE5</accession>
<protein>
    <recommendedName>
        <fullName evidence="3">Lectin/glucanase superfamily protein</fullName>
    </recommendedName>
</protein>